<dbReference type="AlphaFoldDB" id="A0AA36EK57"/>
<evidence type="ECO:0000313" key="3">
    <source>
        <dbReference type="Proteomes" id="UP001177003"/>
    </source>
</evidence>
<proteinExistence type="predicted"/>
<accession>A0AA36EK57</accession>
<keyword evidence="3" id="KW-1185">Reference proteome</keyword>
<dbReference type="Proteomes" id="UP001177003">
    <property type="component" value="Chromosome 8"/>
</dbReference>
<organism evidence="2 3">
    <name type="scientific">Lactuca saligna</name>
    <name type="common">Willowleaf lettuce</name>
    <dbReference type="NCBI Taxonomy" id="75948"/>
    <lineage>
        <taxon>Eukaryota</taxon>
        <taxon>Viridiplantae</taxon>
        <taxon>Streptophyta</taxon>
        <taxon>Embryophyta</taxon>
        <taxon>Tracheophyta</taxon>
        <taxon>Spermatophyta</taxon>
        <taxon>Magnoliopsida</taxon>
        <taxon>eudicotyledons</taxon>
        <taxon>Gunneridae</taxon>
        <taxon>Pentapetalae</taxon>
        <taxon>asterids</taxon>
        <taxon>campanulids</taxon>
        <taxon>Asterales</taxon>
        <taxon>Asteraceae</taxon>
        <taxon>Cichorioideae</taxon>
        <taxon>Cichorieae</taxon>
        <taxon>Lactucinae</taxon>
        <taxon>Lactuca</taxon>
    </lineage>
</organism>
<feature type="compositionally biased region" description="Basic residues" evidence="1">
    <location>
        <begin position="152"/>
        <end position="167"/>
    </location>
</feature>
<gene>
    <name evidence="2" type="ORF">LSALG_LOCUS37734</name>
</gene>
<feature type="region of interest" description="Disordered" evidence="1">
    <location>
        <begin position="152"/>
        <end position="183"/>
    </location>
</feature>
<feature type="region of interest" description="Disordered" evidence="1">
    <location>
        <begin position="121"/>
        <end position="140"/>
    </location>
</feature>
<reference evidence="2" key="1">
    <citation type="submission" date="2023-04" db="EMBL/GenBank/DDBJ databases">
        <authorList>
            <person name="Vijverberg K."/>
            <person name="Xiong W."/>
            <person name="Schranz E."/>
        </authorList>
    </citation>
    <scope>NUCLEOTIDE SEQUENCE</scope>
</reference>
<protein>
    <submittedName>
        <fullName evidence="2">Uncharacterized protein</fullName>
    </submittedName>
</protein>
<dbReference type="EMBL" id="OX465084">
    <property type="protein sequence ID" value="CAI9299004.1"/>
    <property type="molecule type" value="Genomic_DNA"/>
</dbReference>
<name>A0AA36EK57_LACSI</name>
<evidence type="ECO:0000313" key="2">
    <source>
        <dbReference type="EMBL" id="CAI9299004.1"/>
    </source>
</evidence>
<evidence type="ECO:0000256" key="1">
    <source>
        <dbReference type="SAM" id="MobiDB-lite"/>
    </source>
</evidence>
<sequence length="250" mass="28499">MGRLKESQVYNFHAGGLLFNMMIRVAAENQQGGVAAIDHGEMPNNFTCGNKSLYNDRVESFAVAAGEGQDRFPRTMLDVARKMLSEASRNTVFAKVEKEPTWLLLSSLRFGSIISGAVQSMLTSRSGKKSPPSNSKRRHARGSFSFLGGIQWRKKKKWKKKKNKKKKKEEEEEKKKKKKKKMRMNVNQRILLAQTLWSQVRIFLLQHGVTLKAMGKRIACDATGEHLVVSYKDGNEVYKELLYLFRLGLE</sequence>